<protein>
    <submittedName>
        <fullName evidence="1">Uncharacterized protein</fullName>
    </submittedName>
</protein>
<reference evidence="1 2" key="1">
    <citation type="submission" date="2024-05" db="EMBL/GenBank/DDBJ databases">
        <title>Haplotype-resolved chromosome-level genome assembly of Huyou (Citrus changshanensis).</title>
        <authorList>
            <person name="Miao C."/>
            <person name="Chen W."/>
            <person name="Wu Y."/>
            <person name="Wang L."/>
            <person name="Zhao S."/>
            <person name="Grierson D."/>
            <person name="Xu C."/>
            <person name="Chen K."/>
        </authorList>
    </citation>
    <scope>NUCLEOTIDE SEQUENCE [LARGE SCALE GENOMIC DNA]</scope>
    <source>
        <strain evidence="1">01-14</strain>
        <tissue evidence="1">Leaf</tissue>
    </source>
</reference>
<keyword evidence="2" id="KW-1185">Reference proteome</keyword>
<proteinExistence type="predicted"/>
<dbReference type="PANTHER" id="PTHR24177">
    <property type="entry name" value="CASKIN"/>
    <property type="match status" value="1"/>
</dbReference>
<accession>A0AAP0QSR0</accession>
<evidence type="ECO:0000313" key="2">
    <source>
        <dbReference type="Proteomes" id="UP001428341"/>
    </source>
</evidence>
<gene>
    <name evidence="1" type="ORF">WN944_005962</name>
</gene>
<dbReference type="EMBL" id="JBCGBO010000003">
    <property type="protein sequence ID" value="KAK9213976.1"/>
    <property type="molecule type" value="Genomic_DNA"/>
</dbReference>
<name>A0AAP0QSR0_9ROSI</name>
<evidence type="ECO:0000313" key="1">
    <source>
        <dbReference type="EMBL" id="KAK9213976.1"/>
    </source>
</evidence>
<dbReference type="Proteomes" id="UP001428341">
    <property type="component" value="Unassembled WGS sequence"/>
</dbReference>
<sequence length="162" mass="18579">MLSIFELICRNKTEDEITVTEPKISKQTKDAPSSIAHMQTVEIVRIICKEVIWTCHRRELKGALFTAARLGIHEFVNEFIMAYNKTANVLNEDRRSIFDVAVLHRREKVFNLIHRVNFTTNLFLTEGNSGNNILHLAAKLVPSSEVAGAALQMQRELQWFKV</sequence>
<dbReference type="PANTHER" id="PTHR24177:SF365">
    <property type="entry name" value="ANKYRIN REPEAT-CONTAINING PROTEIN NPR4-LIKE ISOFORM X1"/>
    <property type="match status" value="1"/>
</dbReference>
<organism evidence="1 2">
    <name type="scientific">Citrus x changshan-huyou</name>
    <dbReference type="NCBI Taxonomy" id="2935761"/>
    <lineage>
        <taxon>Eukaryota</taxon>
        <taxon>Viridiplantae</taxon>
        <taxon>Streptophyta</taxon>
        <taxon>Embryophyta</taxon>
        <taxon>Tracheophyta</taxon>
        <taxon>Spermatophyta</taxon>
        <taxon>Magnoliopsida</taxon>
        <taxon>eudicotyledons</taxon>
        <taxon>Gunneridae</taxon>
        <taxon>Pentapetalae</taxon>
        <taxon>rosids</taxon>
        <taxon>malvids</taxon>
        <taxon>Sapindales</taxon>
        <taxon>Rutaceae</taxon>
        <taxon>Aurantioideae</taxon>
        <taxon>Citrus</taxon>
    </lineage>
</organism>
<comment type="caution">
    <text evidence="1">The sequence shown here is derived from an EMBL/GenBank/DDBJ whole genome shotgun (WGS) entry which is preliminary data.</text>
</comment>
<dbReference type="AlphaFoldDB" id="A0AAP0QSR0"/>
<dbReference type="GO" id="GO:0016020">
    <property type="term" value="C:membrane"/>
    <property type="evidence" value="ECO:0007669"/>
    <property type="project" value="TreeGrafter"/>
</dbReference>